<gene>
    <name evidence="1" type="ORF">Ctob_002116</name>
</gene>
<evidence type="ECO:0000313" key="2">
    <source>
        <dbReference type="Proteomes" id="UP000037460"/>
    </source>
</evidence>
<comment type="caution">
    <text evidence="1">The sequence shown here is derived from an EMBL/GenBank/DDBJ whole genome shotgun (WGS) entry which is preliminary data.</text>
</comment>
<reference evidence="2" key="1">
    <citation type="journal article" date="2015" name="PLoS Genet.">
        <title>Genome Sequence and Transcriptome Analyses of Chrysochromulina tobin: Metabolic Tools for Enhanced Algal Fitness in the Prominent Order Prymnesiales (Haptophyceae).</title>
        <authorList>
            <person name="Hovde B.T."/>
            <person name="Deodato C.R."/>
            <person name="Hunsperger H.M."/>
            <person name="Ryken S.A."/>
            <person name="Yost W."/>
            <person name="Jha R.K."/>
            <person name="Patterson J."/>
            <person name="Monnat R.J. Jr."/>
            <person name="Barlow S.B."/>
            <person name="Starkenburg S.R."/>
            <person name="Cattolico R.A."/>
        </authorList>
    </citation>
    <scope>NUCLEOTIDE SEQUENCE</scope>
    <source>
        <strain evidence="2">CCMP291</strain>
    </source>
</reference>
<evidence type="ECO:0008006" key="3">
    <source>
        <dbReference type="Google" id="ProtNLM"/>
    </source>
</evidence>
<protein>
    <recommendedName>
        <fullName evidence="3">Peptidase C39-like domain-containing protein</fullName>
    </recommendedName>
</protein>
<organism evidence="1 2">
    <name type="scientific">Chrysochromulina tobinii</name>
    <dbReference type="NCBI Taxonomy" id="1460289"/>
    <lineage>
        <taxon>Eukaryota</taxon>
        <taxon>Haptista</taxon>
        <taxon>Haptophyta</taxon>
        <taxon>Prymnesiophyceae</taxon>
        <taxon>Prymnesiales</taxon>
        <taxon>Chrysochromulinaceae</taxon>
        <taxon>Chrysochromulina</taxon>
    </lineage>
</organism>
<accession>A0A0M0JC51</accession>
<sequence length="323" mass="36272">MPFPSWINETTLCANGQCNKPNSMYERIADIQPGYQWNDAGGYCGSWATQRAVLSKGAWISQQQVRDHTHNCGGHDSEILSCNIDEAWKNLKIEYDAFDFNKEPVPQTAAYAKWLKAQLVQGHVVAWMIMWSGQDYPIYNLVPPAGMYGHVEPVIGIQSNHPLNDTTVYDDDVVVHFTDGGVNTVHRPISTLPCKWAGMGKPADCGEYSYGVGNPYGFGWAAKGFTQDPKPYQLAALKIQPWEREPDTRSGEKPEPLAGTLTAYELTPGATYDIYRWDSVKEAFTYTNEYKKITFAATTDTYVYTDDKSFMSEGTTYYRVVKA</sequence>
<evidence type="ECO:0000313" key="1">
    <source>
        <dbReference type="EMBL" id="KOO24166.1"/>
    </source>
</evidence>
<proteinExistence type="predicted"/>
<dbReference type="AlphaFoldDB" id="A0A0M0JC51"/>
<dbReference type="Proteomes" id="UP000037460">
    <property type="component" value="Unassembled WGS sequence"/>
</dbReference>
<name>A0A0M0JC51_9EUKA</name>
<dbReference type="EMBL" id="JWZX01003119">
    <property type="protein sequence ID" value="KOO24166.1"/>
    <property type="molecule type" value="Genomic_DNA"/>
</dbReference>
<keyword evidence="2" id="KW-1185">Reference proteome</keyword>
<dbReference type="OrthoDB" id="2148356at2759"/>